<sequence length="575" mass="66122">MRLLDTKDTENLRVQEFSQRNIPSYAILSHRWEEEEVTFEDIKNGDFKQKKGFAKLEGCRRRAREDKYDWVWVDTCCIDKSSSAELSEAINSMYRWYQESAVCYAYLSDVKEIGSLSQSKWFTRGWTLQELIAPYHLMLFNMHWHSLGTKSEHVVEIEHITGISEHVILGDTYPESCNVAQRMSWASERETTREEDMAYCLMGLFSIHMLPIYGEGSENAFLRLQQEILKRTPDQTLFLWTASHEPYNQGLLATSPSAFCTHYDCFSWLPPKSRLPDAVRSPYASLIPSHHTTSGFQFKKSGGYFLDKATEIPPTFGSNGLQLSLLSSNKGEGLLRLYQLDEFDRRNRLDRIRGLRRPNHTIICLDVLSWTKDEIFLALIPEYPLDSHTSEMSIDRMGNFRRPVSTDPESRPLVHNFLSTELLPRMTRRTITVSQVDTSKSGSPRKFRFSPILPSGIRFSKAFVFQSDTSSSHLSSFSELFECVGGVVLFDISPQHCNHEQVMLAFGTRQRLSPSWCTLVGSHQKSSDSEIEHLYPEKDALNSRLNSRSYLSLCGTVHYAYINVLHDVHTIHLDS</sequence>
<feature type="domain" description="DUF8212" evidence="2">
    <location>
        <begin position="219"/>
        <end position="248"/>
    </location>
</feature>
<reference evidence="3 4" key="1">
    <citation type="submission" date="2017-12" db="EMBL/GenBank/DDBJ databases">
        <title>Comparative genomics of Botrytis spp.</title>
        <authorList>
            <person name="Valero-Jimenez C.A."/>
            <person name="Tapia P."/>
            <person name="Veloso J."/>
            <person name="Silva-Moreno E."/>
            <person name="Staats M."/>
            <person name="Valdes J.H."/>
            <person name="Van Kan J.A.L."/>
        </authorList>
    </citation>
    <scope>NUCLEOTIDE SEQUENCE [LARGE SCALE GENOMIC DNA]</scope>
    <source>
        <strain evidence="3 4">Bt9001</strain>
    </source>
</reference>
<evidence type="ECO:0000259" key="1">
    <source>
        <dbReference type="Pfam" id="PF06985"/>
    </source>
</evidence>
<dbReference type="EMBL" id="PQXH01000150">
    <property type="protein sequence ID" value="TGO09912.1"/>
    <property type="molecule type" value="Genomic_DNA"/>
</dbReference>
<accession>A0A4Z1EGN2</accession>
<gene>
    <name evidence="3" type="ORF">BTUL_0150g00170</name>
</gene>
<protein>
    <submittedName>
        <fullName evidence="3">Uncharacterized protein</fullName>
    </submittedName>
</protein>
<dbReference type="InterPro" id="IPR058525">
    <property type="entry name" value="DUF8212"/>
</dbReference>
<dbReference type="InterPro" id="IPR010730">
    <property type="entry name" value="HET"/>
</dbReference>
<dbReference type="OrthoDB" id="674604at2759"/>
<evidence type="ECO:0000313" key="4">
    <source>
        <dbReference type="Proteomes" id="UP000297777"/>
    </source>
</evidence>
<proteinExistence type="predicted"/>
<organism evidence="3 4">
    <name type="scientific">Botrytis tulipae</name>
    <dbReference type="NCBI Taxonomy" id="87230"/>
    <lineage>
        <taxon>Eukaryota</taxon>
        <taxon>Fungi</taxon>
        <taxon>Dikarya</taxon>
        <taxon>Ascomycota</taxon>
        <taxon>Pezizomycotina</taxon>
        <taxon>Leotiomycetes</taxon>
        <taxon>Helotiales</taxon>
        <taxon>Sclerotiniaceae</taxon>
        <taxon>Botrytis</taxon>
    </lineage>
</organism>
<dbReference type="PANTHER" id="PTHR10622:SF10">
    <property type="entry name" value="HET DOMAIN-CONTAINING PROTEIN"/>
    <property type="match status" value="1"/>
</dbReference>
<keyword evidence="4" id="KW-1185">Reference proteome</keyword>
<dbReference type="AlphaFoldDB" id="A0A4Z1EGN2"/>
<dbReference type="Pfam" id="PF26640">
    <property type="entry name" value="DUF8212"/>
    <property type="match status" value="1"/>
</dbReference>
<name>A0A4Z1EGN2_9HELO</name>
<dbReference type="Proteomes" id="UP000297777">
    <property type="component" value="Unassembled WGS sequence"/>
</dbReference>
<feature type="domain" description="Heterokaryon incompatibility" evidence="1">
    <location>
        <begin position="25"/>
        <end position="111"/>
    </location>
</feature>
<dbReference type="Pfam" id="PF06985">
    <property type="entry name" value="HET"/>
    <property type="match status" value="1"/>
</dbReference>
<comment type="caution">
    <text evidence="3">The sequence shown here is derived from an EMBL/GenBank/DDBJ whole genome shotgun (WGS) entry which is preliminary data.</text>
</comment>
<dbReference type="PANTHER" id="PTHR10622">
    <property type="entry name" value="HET DOMAIN-CONTAINING PROTEIN"/>
    <property type="match status" value="1"/>
</dbReference>
<evidence type="ECO:0000313" key="3">
    <source>
        <dbReference type="EMBL" id="TGO09912.1"/>
    </source>
</evidence>
<evidence type="ECO:0000259" key="2">
    <source>
        <dbReference type="Pfam" id="PF26640"/>
    </source>
</evidence>